<dbReference type="InterPro" id="IPR011146">
    <property type="entry name" value="HIT-like"/>
</dbReference>
<dbReference type="FunFam" id="3.30.428.10:FF:000011">
    <property type="entry name" value="Fragile histidine triad"/>
    <property type="match status" value="1"/>
</dbReference>
<dbReference type="InterPro" id="IPR011333">
    <property type="entry name" value="SKP1/BTB/POZ_sf"/>
</dbReference>
<evidence type="ECO:0000256" key="3">
    <source>
        <dbReference type="ARBA" id="ARBA00022801"/>
    </source>
</evidence>
<organism evidence="8 9">
    <name type="scientific">Lepeophtheirus salmonis</name>
    <name type="common">Salmon louse</name>
    <name type="synonym">Caligus salmonis</name>
    <dbReference type="NCBI Taxonomy" id="72036"/>
    <lineage>
        <taxon>Eukaryota</taxon>
        <taxon>Metazoa</taxon>
        <taxon>Ecdysozoa</taxon>
        <taxon>Arthropoda</taxon>
        <taxon>Crustacea</taxon>
        <taxon>Multicrustacea</taxon>
        <taxon>Hexanauplia</taxon>
        <taxon>Copepoda</taxon>
        <taxon>Siphonostomatoida</taxon>
        <taxon>Caligidae</taxon>
        <taxon>Lepeophtheirus</taxon>
    </lineage>
</organism>
<dbReference type="PANTHER" id="PTHR23088">
    <property type="entry name" value="NITRILASE-RELATED"/>
    <property type="match status" value="1"/>
</dbReference>
<dbReference type="InterPro" id="IPR003010">
    <property type="entry name" value="C-N_Hydrolase"/>
</dbReference>
<dbReference type="Pfam" id="PF01230">
    <property type="entry name" value="HIT"/>
    <property type="match status" value="1"/>
</dbReference>
<evidence type="ECO:0000256" key="5">
    <source>
        <dbReference type="PIRSR" id="PIRSR639383-1"/>
    </source>
</evidence>
<evidence type="ECO:0000256" key="7">
    <source>
        <dbReference type="PIRSR" id="PIRSR639383-3"/>
    </source>
</evidence>
<dbReference type="EC" id="3.6.1.29" evidence="1"/>
<dbReference type="OrthoDB" id="680339at2759"/>
<dbReference type="AlphaFoldDB" id="A0A7R8GZU4"/>
<dbReference type="Gene3D" id="3.60.110.10">
    <property type="entry name" value="Carbon-nitrogen hydrolase"/>
    <property type="match status" value="2"/>
</dbReference>
<gene>
    <name evidence="8" type="ORF">LSAA_969</name>
</gene>
<feature type="binding site" evidence="6">
    <location>
        <position position="345"/>
    </location>
    <ligand>
        <name>substrate</name>
    </ligand>
</feature>
<feature type="site" description="Important for induction of apoptosis" evidence="7">
    <location>
        <position position="376"/>
    </location>
</feature>
<dbReference type="GO" id="GO:0047710">
    <property type="term" value="F:bis(5'-adenosyl)-triphosphatase activity"/>
    <property type="evidence" value="ECO:0007669"/>
    <property type="project" value="UniProtKB-EC"/>
</dbReference>
<dbReference type="PROSITE" id="PS50263">
    <property type="entry name" value="CN_HYDROLASE"/>
    <property type="match status" value="1"/>
</dbReference>
<name>A0A7R8GZU4_LEPSM</name>
<keyword evidence="9" id="KW-1185">Reference proteome</keyword>
<dbReference type="PROSITE" id="PS51084">
    <property type="entry name" value="HIT_2"/>
    <property type="match status" value="1"/>
</dbReference>
<feature type="binding site" evidence="6">
    <location>
        <position position="288"/>
    </location>
    <ligand>
        <name>substrate</name>
    </ligand>
</feature>
<dbReference type="SUPFAM" id="SSF56317">
    <property type="entry name" value="Carbon-nitrogen hydrolase"/>
    <property type="match status" value="1"/>
</dbReference>
<evidence type="ECO:0000256" key="1">
    <source>
        <dbReference type="ARBA" id="ARBA00012377"/>
    </source>
</evidence>
<dbReference type="GO" id="GO:0000166">
    <property type="term" value="F:nucleotide binding"/>
    <property type="evidence" value="ECO:0007669"/>
    <property type="project" value="UniProtKB-KW"/>
</dbReference>
<proteinExistence type="predicted"/>
<dbReference type="PANTHER" id="PTHR23088:SF27">
    <property type="entry name" value="DEAMINATED GLUTATHIONE AMIDASE"/>
    <property type="match status" value="1"/>
</dbReference>
<dbReference type="InterPro" id="IPR039383">
    <property type="entry name" value="FHIT"/>
</dbReference>
<dbReference type="Pfam" id="PF00651">
    <property type="entry name" value="BTB"/>
    <property type="match status" value="1"/>
</dbReference>
<dbReference type="SUPFAM" id="SSF54695">
    <property type="entry name" value="POZ domain"/>
    <property type="match status" value="1"/>
</dbReference>
<evidence type="ECO:0000256" key="6">
    <source>
        <dbReference type="PIRSR" id="PIRSR639383-2"/>
    </source>
</evidence>
<dbReference type="InterPro" id="IPR000210">
    <property type="entry name" value="BTB/POZ_dom"/>
</dbReference>
<dbReference type="CDD" id="cd01275">
    <property type="entry name" value="FHIT"/>
    <property type="match status" value="1"/>
</dbReference>
<protein>
    <recommendedName>
        <fullName evidence="1">bis(5'-adenosyl)-triphosphatase</fullName>
        <ecNumber evidence="1">3.6.1.29</ecNumber>
    </recommendedName>
</protein>
<evidence type="ECO:0000256" key="4">
    <source>
        <dbReference type="ARBA" id="ARBA00047780"/>
    </source>
</evidence>
<keyword evidence="2" id="KW-0547">Nucleotide-binding</keyword>
<dbReference type="InterPro" id="IPR036265">
    <property type="entry name" value="HIT-like_sf"/>
</dbReference>
<feature type="active site" description="Tele-AMP-histidine intermediate" evidence="5">
    <location>
        <position position="358"/>
    </location>
</feature>
<evidence type="ECO:0000313" key="8">
    <source>
        <dbReference type="EMBL" id="CAF2771107.1"/>
    </source>
</evidence>
<evidence type="ECO:0000256" key="2">
    <source>
        <dbReference type="ARBA" id="ARBA00022741"/>
    </source>
</evidence>
<dbReference type="Pfam" id="PF00795">
    <property type="entry name" value="CN_hydrolase"/>
    <property type="match status" value="1"/>
</dbReference>
<reference evidence="8" key="1">
    <citation type="submission" date="2021-02" db="EMBL/GenBank/DDBJ databases">
        <authorList>
            <person name="Bekaert M."/>
        </authorList>
    </citation>
    <scope>NUCLEOTIDE SEQUENCE</scope>
    <source>
        <strain evidence="8">IoA-00</strain>
    </source>
</reference>
<dbReference type="Proteomes" id="UP000675881">
    <property type="component" value="Chromosome 1"/>
</dbReference>
<dbReference type="PROSITE" id="PS50097">
    <property type="entry name" value="BTB"/>
    <property type="match status" value="1"/>
</dbReference>
<sequence>MYTPIRPAGLRILSSFRVPSYNVPFCAKMSSTKKKIAVLQLNREGAVFAFLPECFDFIGEDSKFTLENAETINGPLISKYKSLAKSLDLDLSLGGFHEKINDEMISNTHLIINSEGKLVSEYRKLHLFDVNIPGRVSLQESKYVLPGKTSSTGSVQLFNWTPHNSDILTFPSAFTVPTGEAHWEVLLRSRAIETQCYVVAAAQVGVHNAKRESYGHSLVIDPWGKVIADGGREKEGICFAEIDLDRLKNEAMSSLSMIHDEYNFHFGKIFIKGSSVVFASKQSYCSVNKCPILPGHLLVMPQRFGAVSLSDLTVTEISDLFLSVKRAQMLLNRFYGVSSTTVAIQDGIDAGRTIDHLHVHILPRKSGDFKKKDDIYTELQGHDKENDRKWRTEEEMKEEANAFREPFLCQISSKTMSTLILSRMKALFESRPFSDITFLVGENKGESPQNISAHRGVLVSASPIFARMFNEEIKGSNKEEIHVPDVVPSAFDNFPC</sequence>
<dbReference type="InterPro" id="IPR036526">
    <property type="entry name" value="C-N_Hydrolase_sf"/>
</dbReference>
<dbReference type="SUPFAM" id="SSF54197">
    <property type="entry name" value="HIT-like"/>
    <property type="match status" value="1"/>
</dbReference>
<feature type="binding site" evidence="6">
    <location>
        <position position="360"/>
    </location>
    <ligand>
        <name>substrate</name>
    </ligand>
</feature>
<accession>A0A7R8GZU4</accession>
<dbReference type="Gene3D" id="3.30.710.10">
    <property type="entry name" value="Potassium Channel Kv1.1, Chain A"/>
    <property type="match status" value="1"/>
</dbReference>
<dbReference type="Gene3D" id="3.30.428.10">
    <property type="entry name" value="HIT-like"/>
    <property type="match status" value="1"/>
</dbReference>
<comment type="catalytic activity">
    <reaction evidence="4">
        <text>P(1),P(3)-bis(5'-adenosyl) triphosphate + H2O = AMP + ADP + 2 H(+)</text>
        <dbReference type="Rhea" id="RHEA:13893"/>
        <dbReference type="ChEBI" id="CHEBI:15377"/>
        <dbReference type="ChEBI" id="CHEBI:15378"/>
        <dbReference type="ChEBI" id="CHEBI:58529"/>
        <dbReference type="ChEBI" id="CHEBI:456215"/>
        <dbReference type="ChEBI" id="CHEBI:456216"/>
        <dbReference type="EC" id="3.6.1.29"/>
    </reaction>
</comment>
<keyword evidence="3 8" id="KW-0378">Hydrolase</keyword>
<dbReference type="EMBL" id="HG994580">
    <property type="protein sequence ID" value="CAF2771107.1"/>
    <property type="molecule type" value="Genomic_DNA"/>
</dbReference>
<evidence type="ECO:0000313" key="9">
    <source>
        <dbReference type="Proteomes" id="UP000675881"/>
    </source>
</evidence>